<reference evidence="3" key="1">
    <citation type="submission" date="2016-10" db="EMBL/GenBank/DDBJ databases">
        <authorList>
            <person name="Varghese N."/>
            <person name="Submissions S."/>
        </authorList>
    </citation>
    <scope>NUCLEOTIDE SEQUENCE [LARGE SCALE GENOMIC DNA]</scope>
    <source>
        <strain evidence="3">DSM 11005</strain>
    </source>
</reference>
<dbReference type="PROSITE" id="PS01314">
    <property type="entry name" value="UPF0047"/>
    <property type="match status" value="1"/>
</dbReference>
<dbReference type="NCBIfam" id="TIGR00149">
    <property type="entry name" value="TIGR00149_YjbQ"/>
    <property type="match status" value="1"/>
</dbReference>
<accession>A0A1G6J8X4</accession>
<proteinExistence type="inferred from homology"/>
<name>A0A1G6J8X4_9FIRM</name>
<keyword evidence="3" id="KW-1185">Reference proteome</keyword>
<evidence type="ECO:0000313" key="3">
    <source>
        <dbReference type="Proteomes" id="UP000198943"/>
    </source>
</evidence>
<dbReference type="AlphaFoldDB" id="A0A1G6J8X4"/>
<dbReference type="SUPFAM" id="SSF111038">
    <property type="entry name" value="YjbQ-like"/>
    <property type="match status" value="1"/>
</dbReference>
<dbReference type="PANTHER" id="PTHR30615:SF8">
    <property type="entry name" value="UPF0047 PROTEIN C4A8.02C"/>
    <property type="match status" value="1"/>
</dbReference>
<organism evidence="2 3">
    <name type="scientific">Succiniclasticum ruminis</name>
    <dbReference type="NCBI Taxonomy" id="40841"/>
    <lineage>
        <taxon>Bacteria</taxon>
        <taxon>Bacillati</taxon>
        <taxon>Bacillota</taxon>
        <taxon>Negativicutes</taxon>
        <taxon>Acidaminococcales</taxon>
        <taxon>Acidaminococcaceae</taxon>
        <taxon>Succiniclasticum</taxon>
    </lineage>
</organism>
<sequence>MLIKLDVITKQHTEMQDITRLIQKTVSDSGVKDGICTVFVPHTTAAVTINENADPDVVKDFTKEINKIVPWEDGYLHMEGNSAAHLKSSMIGFSEQIIIDNGRLVLGTWQGIYFCEYDGPRHRKVYIKILQ</sequence>
<evidence type="ECO:0000256" key="1">
    <source>
        <dbReference type="ARBA" id="ARBA00005534"/>
    </source>
</evidence>
<dbReference type="InterPro" id="IPR001602">
    <property type="entry name" value="UPF0047_YjbQ-like"/>
</dbReference>
<dbReference type="OrthoDB" id="9801725at2"/>
<dbReference type="Pfam" id="PF01894">
    <property type="entry name" value="YjbQ"/>
    <property type="match status" value="1"/>
</dbReference>
<dbReference type="PANTHER" id="PTHR30615">
    <property type="entry name" value="UNCHARACTERIZED PROTEIN YJBQ-RELATED"/>
    <property type="match status" value="1"/>
</dbReference>
<dbReference type="RefSeq" id="WP_093729469.1">
    <property type="nucleotide sequence ID" value="NZ_FMYW01000003.1"/>
</dbReference>
<evidence type="ECO:0000313" key="2">
    <source>
        <dbReference type="EMBL" id="SDC15210.1"/>
    </source>
</evidence>
<dbReference type="Gene3D" id="2.60.120.460">
    <property type="entry name" value="YjbQ-like"/>
    <property type="match status" value="1"/>
</dbReference>
<dbReference type="PIRSF" id="PIRSF004681">
    <property type="entry name" value="UCP004681"/>
    <property type="match status" value="1"/>
</dbReference>
<protein>
    <submittedName>
        <fullName evidence="2">Secondary thiamine-phosphate synthase enzyme</fullName>
    </submittedName>
</protein>
<comment type="similarity">
    <text evidence="1">Belongs to the UPF0047 family.</text>
</comment>
<dbReference type="EMBL" id="FMYW01000003">
    <property type="protein sequence ID" value="SDC15210.1"/>
    <property type="molecule type" value="Genomic_DNA"/>
</dbReference>
<dbReference type="Proteomes" id="UP000198943">
    <property type="component" value="Unassembled WGS sequence"/>
</dbReference>
<dbReference type="InterPro" id="IPR035917">
    <property type="entry name" value="YjbQ-like_sf"/>
</dbReference>
<gene>
    <name evidence="2" type="ORF">SAMN04487864_1039</name>
</gene>